<dbReference type="InterPro" id="IPR003703">
    <property type="entry name" value="Acyl_CoA_thio"/>
</dbReference>
<feature type="domain" description="Acyl-CoA thioesterase-like C-terminal" evidence="4">
    <location>
        <begin position="176"/>
        <end position="300"/>
    </location>
</feature>
<evidence type="ECO:0000313" key="6">
    <source>
        <dbReference type="Proteomes" id="UP000095085"/>
    </source>
</evidence>
<dbReference type="InterPro" id="IPR049449">
    <property type="entry name" value="TesB_ACOT8-like_N"/>
</dbReference>
<keyword evidence="2" id="KW-0378">Hydrolase</keyword>
<dbReference type="STRING" id="984485.A0A1E4RCT9"/>
<dbReference type="GO" id="GO:0005782">
    <property type="term" value="C:peroxisomal matrix"/>
    <property type="evidence" value="ECO:0007669"/>
    <property type="project" value="UniProtKB-SubCell"/>
</dbReference>
<dbReference type="InterPro" id="IPR042171">
    <property type="entry name" value="Acyl-CoA_hotdog"/>
</dbReference>
<dbReference type="InterPro" id="IPR049450">
    <property type="entry name" value="ACOT8-like_C"/>
</dbReference>
<keyword evidence="6" id="KW-1185">Reference proteome</keyword>
<evidence type="ECO:0000313" key="5">
    <source>
        <dbReference type="EMBL" id="ODV65072.1"/>
    </source>
</evidence>
<dbReference type="GO" id="GO:0047617">
    <property type="term" value="F:fatty acyl-CoA hydrolase activity"/>
    <property type="evidence" value="ECO:0007669"/>
    <property type="project" value="InterPro"/>
</dbReference>
<dbReference type="Pfam" id="PF13622">
    <property type="entry name" value="4HBT_3"/>
    <property type="match status" value="1"/>
</dbReference>
<accession>A0A1E4RCT9</accession>
<evidence type="ECO:0000259" key="4">
    <source>
        <dbReference type="Pfam" id="PF20789"/>
    </source>
</evidence>
<dbReference type="AlphaFoldDB" id="A0A1E4RCT9"/>
<organism evidence="5 6">
    <name type="scientific">Hyphopichia burtonii NRRL Y-1933</name>
    <dbReference type="NCBI Taxonomy" id="984485"/>
    <lineage>
        <taxon>Eukaryota</taxon>
        <taxon>Fungi</taxon>
        <taxon>Dikarya</taxon>
        <taxon>Ascomycota</taxon>
        <taxon>Saccharomycotina</taxon>
        <taxon>Pichiomycetes</taxon>
        <taxon>Debaryomycetaceae</taxon>
        <taxon>Hyphopichia</taxon>
    </lineage>
</organism>
<name>A0A1E4RCT9_9ASCO</name>
<evidence type="ECO:0000256" key="2">
    <source>
        <dbReference type="ARBA" id="ARBA00022801"/>
    </source>
</evidence>
<gene>
    <name evidence="5" type="ORF">HYPBUDRAFT_243866</name>
</gene>
<dbReference type="Pfam" id="PF20789">
    <property type="entry name" value="4HBT_3C"/>
    <property type="match status" value="1"/>
</dbReference>
<dbReference type="SUPFAM" id="SSF54637">
    <property type="entry name" value="Thioesterase/thiol ester dehydrase-isomerase"/>
    <property type="match status" value="2"/>
</dbReference>
<evidence type="ECO:0000256" key="1">
    <source>
        <dbReference type="ARBA" id="ARBA00006538"/>
    </source>
</evidence>
<dbReference type="Gene3D" id="2.40.160.210">
    <property type="entry name" value="Acyl-CoA thioesterase, double hotdog domain"/>
    <property type="match status" value="1"/>
</dbReference>
<dbReference type="PANTHER" id="PTHR11066">
    <property type="entry name" value="ACYL-COA THIOESTERASE"/>
    <property type="match status" value="1"/>
</dbReference>
<protein>
    <recommendedName>
        <fullName evidence="7">Thioesterase/thiol ester dehydrase-isomerase</fullName>
    </recommendedName>
</protein>
<dbReference type="EMBL" id="KV454545">
    <property type="protein sequence ID" value="ODV65072.1"/>
    <property type="molecule type" value="Genomic_DNA"/>
</dbReference>
<dbReference type="InterPro" id="IPR029069">
    <property type="entry name" value="HotDog_dom_sf"/>
</dbReference>
<dbReference type="CDD" id="cd03445">
    <property type="entry name" value="Thioesterase_II_repeat2"/>
    <property type="match status" value="1"/>
</dbReference>
<evidence type="ECO:0000259" key="3">
    <source>
        <dbReference type="Pfam" id="PF13622"/>
    </source>
</evidence>
<dbReference type="PANTHER" id="PTHR11066:SF34">
    <property type="entry name" value="ACYL-COENZYME A THIOESTERASE 8"/>
    <property type="match status" value="1"/>
</dbReference>
<dbReference type="CDD" id="cd03444">
    <property type="entry name" value="Thioesterase_II_repeat1"/>
    <property type="match status" value="1"/>
</dbReference>
<feature type="domain" description="Acyl-CoA thioesterase-like N-terminal HotDog" evidence="3">
    <location>
        <begin position="40"/>
        <end position="112"/>
    </location>
</feature>
<proteinExistence type="inferred from homology"/>
<dbReference type="GeneID" id="30997870"/>
<comment type="similarity">
    <text evidence="1">Belongs to the C/M/P thioester hydrolase family.</text>
</comment>
<evidence type="ECO:0008006" key="7">
    <source>
        <dbReference type="Google" id="ProtNLM"/>
    </source>
</evidence>
<reference evidence="6" key="1">
    <citation type="submission" date="2016-05" db="EMBL/GenBank/DDBJ databases">
        <title>Comparative genomics of biotechnologically important yeasts.</title>
        <authorList>
            <consortium name="DOE Joint Genome Institute"/>
            <person name="Riley R."/>
            <person name="Haridas S."/>
            <person name="Wolfe K.H."/>
            <person name="Lopes M.R."/>
            <person name="Hittinger C.T."/>
            <person name="Goker M."/>
            <person name="Salamov A."/>
            <person name="Wisecaver J."/>
            <person name="Long T.M."/>
            <person name="Aerts A.L."/>
            <person name="Barry K."/>
            <person name="Choi C."/>
            <person name="Clum A."/>
            <person name="Coughlan A.Y."/>
            <person name="Deshpande S."/>
            <person name="Douglass A.P."/>
            <person name="Hanson S.J."/>
            <person name="Klenk H.-P."/>
            <person name="Labutti K."/>
            <person name="Lapidus A."/>
            <person name="Lindquist E."/>
            <person name="Lipzen A."/>
            <person name="Meier-Kolthoff J.P."/>
            <person name="Ohm R.A."/>
            <person name="Otillar R.P."/>
            <person name="Pangilinan J."/>
            <person name="Peng Y."/>
            <person name="Rokas A."/>
            <person name="Rosa C.A."/>
            <person name="Scheuner C."/>
            <person name="Sibirny A.A."/>
            <person name="Slot J.C."/>
            <person name="Stielow J.B."/>
            <person name="Sun H."/>
            <person name="Kurtzman C.P."/>
            <person name="Blackwell M."/>
            <person name="Grigoriev I.V."/>
            <person name="Jeffries T.W."/>
        </authorList>
    </citation>
    <scope>NUCLEOTIDE SEQUENCE [LARGE SCALE GENOMIC DNA]</scope>
    <source>
        <strain evidence="6">NRRL Y-1933</strain>
    </source>
</reference>
<dbReference type="Proteomes" id="UP000095085">
    <property type="component" value="Unassembled WGS sequence"/>
</dbReference>
<sequence length="312" mass="35320">MSAAVSSRPRSAVETRFGVSKIEELRYRGNQPLEKPAKTSRGVYGGNLCAQAILVSLETVPAGFTPHSLHSYFVKAGDDATSCEYDVEKLSDGRNFASRLIKVSQGGELKYIIMISLTKRNSSNEKTFEFQKKVPKTFYQYNLKDLYENTNDSNNRIHHKLPPNYLDPKIDQENLSKSAGDRDCSYWIRFDDEHMNKESNLKYSGFGVISDSLFLTSLSRILNLPSNIAKIGKSGGKGEHFFSVSLDHSIYFHDDSFDPTKWCFFNYKAPRLNNNRVLIQGDFYDEQGKLFASIVQEGLIFFHGGSELKAKL</sequence>
<dbReference type="RefSeq" id="XP_020074139.1">
    <property type="nucleotide sequence ID" value="XM_020223321.1"/>
</dbReference>
<dbReference type="GO" id="GO:0006637">
    <property type="term" value="P:acyl-CoA metabolic process"/>
    <property type="evidence" value="ECO:0007669"/>
    <property type="project" value="InterPro"/>
</dbReference>
<dbReference type="OrthoDB" id="68328at2759"/>
<dbReference type="GO" id="GO:0009062">
    <property type="term" value="P:fatty acid catabolic process"/>
    <property type="evidence" value="ECO:0007669"/>
    <property type="project" value="TreeGrafter"/>
</dbReference>